<dbReference type="PROSITE" id="PS50994">
    <property type="entry name" value="INTEGRASE"/>
    <property type="match status" value="1"/>
</dbReference>
<protein>
    <submittedName>
        <fullName evidence="2">Integrase, catalytic region</fullName>
    </submittedName>
</protein>
<dbReference type="Gene3D" id="3.30.420.10">
    <property type="entry name" value="Ribonuclease H-like superfamily/Ribonuclease H"/>
    <property type="match status" value="1"/>
</dbReference>
<reference evidence="2" key="1">
    <citation type="submission" date="2006-05" db="EMBL/GenBank/DDBJ databases">
        <title>Complete sequence of chromosome 2 of Burkholderia cenocepacia AU 1054.</title>
        <authorList>
            <consortium name="US DOE Joint Genome Institute"/>
            <person name="Copeland A."/>
            <person name="Lucas S."/>
            <person name="Lapidus A."/>
            <person name="Barry K."/>
            <person name="Detter J.C."/>
            <person name="Glavina del Rio T."/>
            <person name="Hammon N."/>
            <person name="Israni S."/>
            <person name="Dalin E."/>
            <person name="Tice H."/>
            <person name="Pitluck S."/>
            <person name="Chain P."/>
            <person name="Malfatti S."/>
            <person name="Shin M."/>
            <person name="Vergez L."/>
            <person name="Schmutz J."/>
            <person name="Larimer F."/>
            <person name="Land M."/>
            <person name="Hauser L."/>
            <person name="Kyrpides N."/>
            <person name="Lykidis A."/>
            <person name="LiPuma J.J."/>
            <person name="Konstantinidis K."/>
            <person name="Tiedje J.M."/>
            <person name="Richardson P."/>
        </authorList>
    </citation>
    <scope>NUCLEOTIDE SEQUENCE [LARGE SCALE GENOMIC DNA]</scope>
    <source>
        <strain evidence="2">AU 1054</strain>
    </source>
</reference>
<dbReference type="EMBL" id="CP000379">
    <property type="protein sequence ID" value="ABF78046.1"/>
    <property type="molecule type" value="Genomic_DNA"/>
</dbReference>
<dbReference type="AlphaFoldDB" id="A0A0H2XTR1"/>
<dbReference type="InterPro" id="IPR012337">
    <property type="entry name" value="RNaseH-like_sf"/>
</dbReference>
<feature type="domain" description="Integrase catalytic" evidence="1">
    <location>
        <begin position="264"/>
        <end position="469"/>
    </location>
</feature>
<dbReference type="GO" id="GO:0015074">
    <property type="term" value="P:DNA integration"/>
    <property type="evidence" value="ECO:0007669"/>
    <property type="project" value="InterPro"/>
</dbReference>
<accession>A0A0H2XTR1</accession>
<evidence type="ECO:0000313" key="2">
    <source>
        <dbReference type="EMBL" id="ABF78046.1"/>
    </source>
</evidence>
<dbReference type="HOGENOM" id="CLU_017991_1_0_4"/>
<dbReference type="InterPro" id="IPR001584">
    <property type="entry name" value="Integrase_cat-core"/>
</dbReference>
<sequence>MRNFIIAKGLVIKWKGAVYEYISRATGTFYFRDVLTQAVIQVAEVEFWGEFRSRKLCIVEATSTPTHLLYEERGSDGGENNDKNITQLAERWQEDADRKAFYMGELNRRGITCGQRTQMRAVLREIAKKLGDLEKPPAASTVGKWMSKFEGSGRDIASVVSGFATKSRRKSTGPDHEDIIQTSIDDHYLLPTRPSRTSSYRWYRWSLEAENRERLSDSLDPLVPISYRTYVRRIDERPKYEVDVARFGAQVAKRRYTMIEGHLPASHPLDYAESDHTPLNLFVIDDESYLPLGKPWLSAMKDRFSGVVLGLYLTFSPPSLQSTFGLLRHSLEGHHLATLKWPDIENPWLSSGLAATYVSDRGSDYRSLRYRMAIRSLGAEYQYCEVRTPWHKASIERFFGTVETTFLESLPGKTFRCLANRMDYDSSGTAVIRFSVLVYLLHKWAADFHNVFPNSRSGARPIDLWNEGIITAPPSLPANLDQLEVVLGNVASSHLSNVGLRYENMTYSDSYLRDLMKDLGPGAVVKFSVPDNDLGVAYVLDPRSNKNIPIPNTRPDYANGLSLFQHKWMKKICREKYKKSSIDGLVSVKAEINARVRDELAAKNTRSKTTLARLAGINSQATLSGEGRTILDPLAPSRARSDSTTEVVSSISDIRRPRWDVI</sequence>
<gene>
    <name evidence="2" type="ordered locus">Bcen_3150</name>
</gene>
<evidence type="ECO:0000259" key="1">
    <source>
        <dbReference type="PROSITE" id="PS50994"/>
    </source>
</evidence>
<organism evidence="2">
    <name type="scientific">Burkholderia orbicola (strain AU 1054)</name>
    <dbReference type="NCBI Taxonomy" id="331271"/>
    <lineage>
        <taxon>Bacteria</taxon>
        <taxon>Pseudomonadati</taxon>
        <taxon>Pseudomonadota</taxon>
        <taxon>Betaproteobacteria</taxon>
        <taxon>Burkholderiales</taxon>
        <taxon>Burkholderiaceae</taxon>
        <taxon>Burkholderia</taxon>
        <taxon>Burkholderia cepacia complex</taxon>
        <taxon>Burkholderia orbicola</taxon>
    </lineage>
</organism>
<dbReference type="GO" id="GO:0003676">
    <property type="term" value="F:nucleic acid binding"/>
    <property type="evidence" value="ECO:0007669"/>
    <property type="project" value="InterPro"/>
</dbReference>
<name>A0A0H2XTR1_BURO1</name>
<proteinExistence type="predicted"/>
<dbReference type="InterPro" id="IPR036397">
    <property type="entry name" value="RNaseH_sf"/>
</dbReference>
<dbReference type="SUPFAM" id="SSF53098">
    <property type="entry name" value="Ribonuclease H-like"/>
    <property type="match status" value="1"/>
</dbReference>